<evidence type="ECO:0000313" key="3">
    <source>
        <dbReference type="Proteomes" id="UP000250321"/>
    </source>
</evidence>
<protein>
    <submittedName>
        <fullName evidence="2">DNA-binding protein BIN4</fullName>
    </submittedName>
</protein>
<feature type="compositionally biased region" description="Basic and acidic residues" evidence="1">
    <location>
        <begin position="1"/>
        <end position="10"/>
    </location>
</feature>
<organism evidence="2 3">
    <name type="scientific">Prunus yedoensis var. nudiflora</name>
    <dbReference type="NCBI Taxonomy" id="2094558"/>
    <lineage>
        <taxon>Eukaryota</taxon>
        <taxon>Viridiplantae</taxon>
        <taxon>Streptophyta</taxon>
        <taxon>Embryophyta</taxon>
        <taxon>Tracheophyta</taxon>
        <taxon>Spermatophyta</taxon>
        <taxon>Magnoliopsida</taxon>
        <taxon>eudicotyledons</taxon>
        <taxon>Gunneridae</taxon>
        <taxon>Pentapetalae</taxon>
        <taxon>rosids</taxon>
        <taxon>fabids</taxon>
        <taxon>Rosales</taxon>
        <taxon>Rosaceae</taxon>
        <taxon>Amygdaloideae</taxon>
        <taxon>Amygdaleae</taxon>
        <taxon>Prunus</taxon>
    </lineage>
</organism>
<dbReference type="InterPro" id="IPR033246">
    <property type="entry name" value="BIN4"/>
</dbReference>
<dbReference type="Proteomes" id="UP000250321">
    <property type="component" value="Unassembled WGS sequence"/>
</dbReference>
<dbReference type="STRING" id="2094558.A0A314UWF7"/>
<dbReference type="GO" id="GO:0003690">
    <property type="term" value="F:double-stranded DNA binding"/>
    <property type="evidence" value="ECO:0007669"/>
    <property type="project" value="InterPro"/>
</dbReference>
<keyword evidence="3" id="KW-1185">Reference proteome</keyword>
<accession>A0A314UWF7</accession>
<name>A0A314UWF7_PRUYE</name>
<reference evidence="2 3" key="1">
    <citation type="submission" date="2018-02" db="EMBL/GenBank/DDBJ databases">
        <title>Draft genome of wild Prunus yedoensis var. nudiflora.</title>
        <authorList>
            <person name="Baek S."/>
            <person name="Kim J.-H."/>
            <person name="Choi K."/>
            <person name="Kim G.-B."/>
            <person name="Cho A."/>
            <person name="Jang H."/>
            <person name="Shin C.-H."/>
            <person name="Yu H.-J."/>
            <person name="Mun J.-H."/>
        </authorList>
    </citation>
    <scope>NUCLEOTIDE SEQUENCE [LARGE SCALE GENOMIC DNA]</scope>
    <source>
        <strain evidence="3">cv. Jeju island</strain>
        <tissue evidence="2">Leaf</tissue>
    </source>
</reference>
<dbReference type="PANTHER" id="PTHR34810:SF1">
    <property type="entry name" value="DNA-BINDING PROTEIN BIN4"/>
    <property type="match status" value="1"/>
</dbReference>
<proteinExistence type="predicted"/>
<feature type="compositionally biased region" description="Basic and acidic residues" evidence="1">
    <location>
        <begin position="271"/>
        <end position="283"/>
    </location>
</feature>
<keyword evidence="2" id="KW-0238">DNA-binding</keyword>
<dbReference type="GO" id="GO:0009330">
    <property type="term" value="C:DNA topoisomerase type II (double strand cut, ATP-hydrolyzing) complex"/>
    <property type="evidence" value="ECO:0007669"/>
    <property type="project" value="InterPro"/>
</dbReference>
<dbReference type="AlphaFoldDB" id="A0A314UWF7"/>
<dbReference type="GO" id="GO:0042023">
    <property type="term" value="P:DNA endoreduplication"/>
    <property type="evidence" value="ECO:0007669"/>
    <property type="project" value="InterPro"/>
</dbReference>
<feature type="compositionally biased region" description="Basic residues" evidence="1">
    <location>
        <begin position="302"/>
        <end position="320"/>
    </location>
</feature>
<gene>
    <name evidence="2" type="ORF">Pyn_13365</name>
</gene>
<dbReference type="EMBL" id="PJQY01002975">
    <property type="protein sequence ID" value="PQM41268.1"/>
    <property type="molecule type" value="Genomic_DNA"/>
</dbReference>
<dbReference type="OrthoDB" id="549068at2759"/>
<dbReference type="GO" id="GO:0051276">
    <property type="term" value="P:chromosome organization"/>
    <property type="evidence" value="ECO:0007669"/>
    <property type="project" value="TreeGrafter"/>
</dbReference>
<dbReference type="PANTHER" id="PTHR34810">
    <property type="entry name" value="DNA-BINDING PROTEIN BIN4"/>
    <property type="match status" value="1"/>
</dbReference>
<feature type="region of interest" description="Disordered" evidence="1">
    <location>
        <begin position="241"/>
        <end position="320"/>
    </location>
</feature>
<comment type="caution">
    <text evidence="2">The sequence shown here is derived from an EMBL/GenBank/DDBJ whole genome shotgun (WGS) entry which is preliminary data.</text>
</comment>
<dbReference type="GO" id="GO:0005634">
    <property type="term" value="C:nucleus"/>
    <property type="evidence" value="ECO:0007669"/>
    <property type="project" value="TreeGrafter"/>
</dbReference>
<feature type="compositionally biased region" description="Low complexity" evidence="1">
    <location>
        <begin position="19"/>
        <end position="33"/>
    </location>
</feature>
<evidence type="ECO:0000256" key="1">
    <source>
        <dbReference type="SAM" id="MobiDB-lite"/>
    </source>
</evidence>
<evidence type="ECO:0000313" key="2">
    <source>
        <dbReference type="EMBL" id="PQM41268.1"/>
    </source>
</evidence>
<sequence>MSTSREESPDWLRSFQVPSTHSTVSLSSDSESSLNGVPSGEDQSDCHVLSPPKSSKIPDEDESLDKTLTKSVAESPSKKRLKSNSPKQGKNVDDQISLKKKKLDKPKEEGNCSDVEVADEEASDKPVEPHVSSKLPLVLSEKVQRSKALVECEGNSIDLSGDMGAVGRVIISDSKSANREMYLDLKGMYRYKTTIVPSRTFCVVSFGQSEAKIEAIMNDFIQLKPQSNDYEAETMVEGTLDGFSFDSDDETDKLPKAIPHQTNQNEEDVEEQTKGKTKGKAEKASVYCVRKRGKTAGGKPQPMKKARKKTQVSKKGKSKK</sequence>
<feature type="region of interest" description="Disordered" evidence="1">
    <location>
        <begin position="1"/>
        <end position="129"/>
    </location>
</feature>